<sequence length="116" mass="13412">MKNTCFYLCPHCHNLIISTDEGLVSCCGERLIAQPAKKAEPEEALSVEIIEDSYYISSDHPMTKDNYIAFLALLTGDSLFLRKLYPEWNLQRRIPKFAHGRLLWYSKQTGLLYQLI</sequence>
<comment type="caution">
    <text evidence="1">The sequence shown here is derived from an EMBL/GenBank/DDBJ whole genome shotgun (WGS) entry which is preliminary data.</text>
</comment>
<evidence type="ECO:0000313" key="2">
    <source>
        <dbReference type="Proteomes" id="UP001631949"/>
    </source>
</evidence>
<dbReference type="EMBL" id="JBJUVG010000009">
    <property type="protein sequence ID" value="MFM9414104.1"/>
    <property type="molecule type" value="Genomic_DNA"/>
</dbReference>
<dbReference type="Gene3D" id="2.60.40.730">
    <property type="entry name" value="SOR catalytic domain"/>
    <property type="match status" value="1"/>
</dbReference>
<reference evidence="1 2" key="1">
    <citation type="journal article" date="2016" name="Int. J. Syst. Evol. Microbiol.">
        <title>Peptococcus simiae sp. nov., isolated from rhesus macaque faeces and emended description of the genus Peptococcus.</title>
        <authorList>
            <person name="Shkoporov A.N."/>
            <person name="Efimov B.A."/>
            <person name="Kondova I."/>
            <person name="Ouwerling B."/>
            <person name="Chaplin A.V."/>
            <person name="Shcherbakova V.A."/>
            <person name="Langermans J.A.M."/>
        </authorList>
    </citation>
    <scope>NUCLEOTIDE SEQUENCE [LARGE SCALE GENOMIC DNA]</scope>
    <source>
        <strain evidence="1 2">M108</strain>
    </source>
</reference>
<dbReference type="RefSeq" id="WP_408977717.1">
    <property type="nucleotide sequence ID" value="NZ_JBJUVG010000009.1"/>
</dbReference>
<protein>
    <submittedName>
        <fullName evidence="1">Uncharacterized protein</fullName>
    </submittedName>
</protein>
<keyword evidence="2" id="KW-1185">Reference proteome</keyword>
<dbReference type="InterPro" id="IPR036073">
    <property type="entry name" value="Desulfoferrodoxin_Fe-bd_dom_sf"/>
</dbReference>
<accession>A0ABW9H291</accession>
<dbReference type="SUPFAM" id="SSF49367">
    <property type="entry name" value="Superoxide reductase-like"/>
    <property type="match status" value="1"/>
</dbReference>
<proteinExistence type="predicted"/>
<organism evidence="1 2">
    <name type="scientific">Peptococcus simiae</name>
    <dbReference type="NCBI Taxonomy" id="1643805"/>
    <lineage>
        <taxon>Bacteria</taxon>
        <taxon>Bacillati</taxon>
        <taxon>Bacillota</taxon>
        <taxon>Clostridia</taxon>
        <taxon>Eubacteriales</taxon>
        <taxon>Peptococcaceae</taxon>
        <taxon>Peptococcus</taxon>
    </lineage>
</organism>
<dbReference type="Proteomes" id="UP001631949">
    <property type="component" value="Unassembled WGS sequence"/>
</dbReference>
<name>A0ABW9H291_9FIRM</name>
<evidence type="ECO:0000313" key="1">
    <source>
        <dbReference type="EMBL" id="MFM9414104.1"/>
    </source>
</evidence>
<gene>
    <name evidence="1" type="ORF">ACKQTC_06965</name>
</gene>